<reference evidence="2 3" key="1">
    <citation type="submission" date="2019-01" db="EMBL/GenBank/DDBJ databases">
        <title>Draft genome sequences of three monokaryotic isolates of the white-rot basidiomycete fungus Dichomitus squalens.</title>
        <authorList>
            <consortium name="DOE Joint Genome Institute"/>
            <person name="Lopez S.C."/>
            <person name="Andreopoulos B."/>
            <person name="Pangilinan J."/>
            <person name="Lipzen A."/>
            <person name="Riley R."/>
            <person name="Ahrendt S."/>
            <person name="Ng V."/>
            <person name="Barry K."/>
            <person name="Daum C."/>
            <person name="Grigoriev I.V."/>
            <person name="Hilden K.S."/>
            <person name="Makela M.R."/>
            <person name="de Vries R.P."/>
        </authorList>
    </citation>
    <scope>NUCLEOTIDE SEQUENCE [LARGE SCALE GENOMIC DNA]</scope>
    <source>
        <strain evidence="2 3">CBS 464.89</strain>
        <strain evidence="1">OM18370.1</strain>
    </source>
</reference>
<dbReference type="Gene3D" id="3.30.70.100">
    <property type="match status" value="2"/>
</dbReference>
<dbReference type="EMBL" id="ML145103">
    <property type="protein sequence ID" value="TBU60622.1"/>
    <property type="molecule type" value="Genomic_DNA"/>
</dbReference>
<name>A0A4Q9Q0F5_9APHY</name>
<evidence type="ECO:0000313" key="1">
    <source>
        <dbReference type="EMBL" id="TBU28993.1"/>
    </source>
</evidence>
<accession>A0A4Q9Q0F5</accession>
<evidence type="ECO:0008006" key="4">
    <source>
        <dbReference type="Google" id="ProtNLM"/>
    </source>
</evidence>
<dbReference type="Proteomes" id="UP000292957">
    <property type="component" value="Unassembled WGS sequence"/>
</dbReference>
<sequence>MPIVELVFGPTPEAFQANPADPALVKPAYDGILKQDGAIKAYYGLKSEDSSIAYGFYVWESLEHHQKFMNNKAEYQPVLDAVSVMFDLSRLTMVHIKTSVEPYAALEAPLLEVATCTLHPGRSIEELESVLNKLVDIANTDKSPISPVLATSGRVVENEHTMMFLVGWPSDQAHAQWFETTPRAAELSDQLHQIAELDTIDTVQTLYY</sequence>
<dbReference type="AlphaFoldDB" id="A0A4Q9Q0F5"/>
<proteinExistence type="predicted"/>
<keyword evidence="3" id="KW-1185">Reference proteome</keyword>
<dbReference type="EMBL" id="ML143416">
    <property type="protein sequence ID" value="TBU28993.1"/>
    <property type="molecule type" value="Genomic_DNA"/>
</dbReference>
<protein>
    <recommendedName>
        <fullName evidence="4">ABM domain-containing protein</fullName>
    </recommendedName>
</protein>
<organism evidence="2 3">
    <name type="scientific">Dichomitus squalens</name>
    <dbReference type="NCBI Taxonomy" id="114155"/>
    <lineage>
        <taxon>Eukaryota</taxon>
        <taxon>Fungi</taxon>
        <taxon>Dikarya</taxon>
        <taxon>Basidiomycota</taxon>
        <taxon>Agaricomycotina</taxon>
        <taxon>Agaricomycetes</taxon>
        <taxon>Polyporales</taxon>
        <taxon>Polyporaceae</taxon>
        <taxon>Dichomitus</taxon>
    </lineage>
</organism>
<evidence type="ECO:0000313" key="2">
    <source>
        <dbReference type="EMBL" id="TBU60622.1"/>
    </source>
</evidence>
<dbReference type="Proteomes" id="UP000292082">
    <property type="component" value="Unassembled WGS sequence"/>
</dbReference>
<gene>
    <name evidence="2" type="ORF">BD310DRAFT_307704</name>
    <name evidence="1" type="ORF">BD311DRAFT_796794</name>
</gene>
<evidence type="ECO:0000313" key="3">
    <source>
        <dbReference type="Proteomes" id="UP000292082"/>
    </source>
</evidence>
<dbReference type="OrthoDB" id="3830579at2759"/>